<dbReference type="HOGENOM" id="CLU_1306447_0_0_1"/>
<evidence type="ECO:0000313" key="3">
    <source>
        <dbReference type="Proteomes" id="UP000032180"/>
    </source>
</evidence>
<evidence type="ECO:0000313" key="2">
    <source>
        <dbReference type="EnsemblPlants" id="LPERR01G22140.2"/>
    </source>
</evidence>
<accession>A0A0D9V3X7</accession>
<dbReference type="AlphaFoldDB" id="A0A0D9V3X7"/>
<sequence length="211" mass="23082">MGRTKHVLIFLPIVAVAILISTGRWTPSPRSRRRPPPPLQPRAASLLRSSPLHPPASSPPSAVAVDLRAGPPISSPADLRAGLHSSPADLHVGLHSSPSTSTPVSTPSSSTPRVDCSPRGRRRQSRCSLPPRRPSLVAVELHARLDSVFINLRAPAAGLDLLRRGPRRPPHASRRPPLRTLTWPRSWDLRSDTPLSTTGRRYLSGTKHWRR</sequence>
<dbReference type="Proteomes" id="UP000032180">
    <property type="component" value="Chromosome 1"/>
</dbReference>
<name>A0A0D9V3X7_9ORYZ</name>
<protein>
    <submittedName>
        <fullName evidence="2">Uncharacterized protein</fullName>
    </submittedName>
</protein>
<dbReference type="EnsemblPlants" id="LPERR01G22140.2">
    <property type="protein sequence ID" value="LPERR01G22140.2"/>
    <property type="gene ID" value="LPERR01G22140"/>
</dbReference>
<reference evidence="3" key="2">
    <citation type="submission" date="2013-12" db="EMBL/GenBank/DDBJ databases">
        <authorList>
            <person name="Yu Y."/>
            <person name="Lee S."/>
            <person name="de Baynast K."/>
            <person name="Wissotski M."/>
            <person name="Liu L."/>
            <person name="Talag J."/>
            <person name="Goicoechea J."/>
            <person name="Angelova A."/>
            <person name="Jetty R."/>
            <person name="Kudrna D."/>
            <person name="Golser W."/>
            <person name="Rivera L."/>
            <person name="Zhang J."/>
            <person name="Wing R."/>
        </authorList>
    </citation>
    <scope>NUCLEOTIDE SEQUENCE</scope>
</reference>
<reference evidence="2 3" key="1">
    <citation type="submission" date="2012-08" db="EMBL/GenBank/DDBJ databases">
        <title>Oryza genome evolution.</title>
        <authorList>
            <person name="Wing R.A."/>
        </authorList>
    </citation>
    <scope>NUCLEOTIDE SEQUENCE</scope>
</reference>
<dbReference type="Gramene" id="LPERR01G22140.2">
    <property type="protein sequence ID" value="LPERR01G22140.2"/>
    <property type="gene ID" value="LPERR01G22140"/>
</dbReference>
<feature type="compositionally biased region" description="Low complexity" evidence="1">
    <location>
        <begin position="41"/>
        <end position="51"/>
    </location>
</feature>
<reference evidence="2" key="3">
    <citation type="submission" date="2015-04" db="UniProtKB">
        <authorList>
            <consortium name="EnsemblPlants"/>
        </authorList>
    </citation>
    <scope>IDENTIFICATION</scope>
</reference>
<keyword evidence="3" id="KW-1185">Reference proteome</keyword>
<evidence type="ECO:0000256" key="1">
    <source>
        <dbReference type="SAM" id="MobiDB-lite"/>
    </source>
</evidence>
<feature type="compositionally biased region" description="Low complexity" evidence="1">
    <location>
        <begin position="96"/>
        <end position="112"/>
    </location>
</feature>
<organism evidence="2 3">
    <name type="scientific">Leersia perrieri</name>
    <dbReference type="NCBI Taxonomy" id="77586"/>
    <lineage>
        <taxon>Eukaryota</taxon>
        <taxon>Viridiplantae</taxon>
        <taxon>Streptophyta</taxon>
        <taxon>Embryophyta</taxon>
        <taxon>Tracheophyta</taxon>
        <taxon>Spermatophyta</taxon>
        <taxon>Magnoliopsida</taxon>
        <taxon>Liliopsida</taxon>
        <taxon>Poales</taxon>
        <taxon>Poaceae</taxon>
        <taxon>BOP clade</taxon>
        <taxon>Oryzoideae</taxon>
        <taxon>Oryzeae</taxon>
        <taxon>Oryzinae</taxon>
        <taxon>Leersia</taxon>
    </lineage>
</organism>
<feature type="region of interest" description="Disordered" evidence="1">
    <location>
        <begin position="25"/>
        <end position="130"/>
    </location>
</feature>
<proteinExistence type="predicted"/>